<dbReference type="InterPro" id="IPR005024">
    <property type="entry name" value="Snf7_fam"/>
</dbReference>
<dbReference type="EMBL" id="OU963866">
    <property type="protein sequence ID" value="CAH0390193.1"/>
    <property type="molecule type" value="Genomic_DNA"/>
</dbReference>
<dbReference type="Proteomes" id="UP001152759">
    <property type="component" value="Chromosome 5"/>
</dbReference>
<feature type="compositionally biased region" description="Basic and acidic residues" evidence="6">
    <location>
        <begin position="196"/>
        <end position="207"/>
    </location>
</feature>
<accession>A0A9P0F575</accession>
<evidence type="ECO:0000256" key="4">
    <source>
        <dbReference type="ARBA" id="ARBA00023054"/>
    </source>
</evidence>
<feature type="region of interest" description="Disordered" evidence="6">
    <location>
        <begin position="1"/>
        <end position="22"/>
    </location>
</feature>
<dbReference type="AlphaFoldDB" id="A0A9P0F575"/>
<dbReference type="GO" id="GO:0005771">
    <property type="term" value="C:multivesicular body"/>
    <property type="evidence" value="ECO:0007669"/>
    <property type="project" value="TreeGrafter"/>
</dbReference>
<evidence type="ECO:0000256" key="6">
    <source>
        <dbReference type="SAM" id="MobiDB-lite"/>
    </source>
</evidence>
<organism evidence="7 8">
    <name type="scientific">Bemisia tabaci</name>
    <name type="common">Sweetpotato whitefly</name>
    <name type="synonym">Aleurodes tabaci</name>
    <dbReference type="NCBI Taxonomy" id="7038"/>
    <lineage>
        <taxon>Eukaryota</taxon>
        <taxon>Metazoa</taxon>
        <taxon>Ecdysozoa</taxon>
        <taxon>Arthropoda</taxon>
        <taxon>Hexapoda</taxon>
        <taxon>Insecta</taxon>
        <taxon>Pterygota</taxon>
        <taxon>Neoptera</taxon>
        <taxon>Paraneoptera</taxon>
        <taxon>Hemiptera</taxon>
        <taxon>Sternorrhyncha</taxon>
        <taxon>Aleyrodoidea</taxon>
        <taxon>Aleyrodidae</taxon>
        <taxon>Aleyrodinae</taxon>
        <taxon>Bemisia</taxon>
    </lineage>
</organism>
<keyword evidence="8" id="KW-1185">Reference proteome</keyword>
<dbReference type="Pfam" id="PF03357">
    <property type="entry name" value="Snf7"/>
    <property type="match status" value="1"/>
</dbReference>
<sequence length="221" mass="24624">MSFLAKVFGGKKEDKAPSTGEAIQKLRETEEMLVKKQEFLEKRIEKEIQTAKANGSKNKRAAIQALKRKKRLEKQLQQIDGTLSTIEMQREALEGANTNTAVLTTMKNAADALKAAHKHMDVDQVHDMMDDIAEQQDVAKEISEAISNPVAFGHDIDEDELEKELEELEQEELDKELLGTGPSPALPIVPSAEPAKVADKSSGKKKEEDDDDMKELQQWAS</sequence>
<evidence type="ECO:0008006" key="9">
    <source>
        <dbReference type="Google" id="ProtNLM"/>
    </source>
</evidence>
<dbReference type="OrthoDB" id="5592979at2759"/>
<dbReference type="PANTHER" id="PTHR22761">
    <property type="entry name" value="CHARGED MULTIVESICULAR BODY PROTEIN"/>
    <property type="match status" value="1"/>
</dbReference>
<gene>
    <name evidence="7" type="ORF">BEMITA_LOCUS8936</name>
</gene>
<keyword evidence="3" id="KW-0967">Endosome</keyword>
<feature type="compositionally biased region" description="Acidic residues" evidence="6">
    <location>
        <begin position="165"/>
        <end position="174"/>
    </location>
</feature>
<comment type="similarity">
    <text evidence="2">Belongs to the SNF7 family.</text>
</comment>
<dbReference type="Gene3D" id="6.10.250.1710">
    <property type="match status" value="1"/>
</dbReference>
<dbReference type="Gene3D" id="1.10.287.1060">
    <property type="entry name" value="ESAT-6-like"/>
    <property type="match status" value="1"/>
</dbReference>
<evidence type="ECO:0000256" key="2">
    <source>
        <dbReference type="ARBA" id="ARBA00006190"/>
    </source>
</evidence>
<proteinExistence type="inferred from homology"/>
<keyword evidence="4 5" id="KW-0175">Coiled coil</keyword>
<dbReference type="GO" id="GO:0009898">
    <property type="term" value="C:cytoplasmic side of plasma membrane"/>
    <property type="evidence" value="ECO:0007669"/>
    <property type="project" value="TreeGrafter"/>
</dbReference>
<evidence type="ECO:0000256" key="3">
    <source>
        <dbReference type="ARBA" id="ARBA00022753"/>
    </source>
</evidence>
<dbReference type="GO" id="GO:0006900">
    <property type="term" value="P:vesicle budding from membrane"/>
    <property type="evidence" value="ECO:0007669"/>
    <property type="project" value="TreeGrafter"/>
</dbReference>
<feature type="region of interest" description="Disordered" evidence="6">
    <location>
        <begin position="165"/>
        <end position="221"/>
    </location>
</feature>
<dbReference type="PANTHER" id="PTHR22761:SF10">
    <property type="entry name" value="GH13992P"/>
    <property type="match status" value="1"/>
</dbReference>
<evidence type="ECO:0000256" key="5">
    <source>
        <dbReference type="SAM" id="Coils"/>
    </source>
</evidence>
<feature type="coiled-coil region" evidence="5">
    <location>
        <begin position="23"/>
        <end position="89"/>
    </location>
</feature>
<evidence type="ECO:0000256" key="1">
    <source>
        <dbReference type="ARBA" id="ARBA00004603"/>
    </source>
</evidence>
<comment type="subcellular location">
    <subcellularLocation>
        <location evidence="1">Late endosome</location>
    </subcellularLocation>
</comment>
<dbReference type="KEGG" id="btab:109036575"/>
<dbReference type="GO" id="GO:0000815">
    <property type="term" value="C:ESCRT III complex"/>
    <property type="evidence" value="ECO:0007669"/>
    <property type="project" value="TreeGrafter"/>
</dbReference>
<evidence type="ECO:0000313" key="7">
    <source>
        <dbReference type="EMBL" id="CAH0390193.1"/>
    </source>
</evidence>
<reference evidence="7" key="1">
    <citation type="submission" date="2021-12" db="EMBL/GenBank/DDBJ databases">
        <authorList>
            <person name="King R."/>
        </authorList>
    </citation>
    <scope>NUCLEOTIDE SEQUENCE</scope>
</reference>
<protein>
    <recommendedName>
        <fullName evidence="9">Charged multivesicular body protein 4b</fullName>
    </recommendedName>
</protein>
<evidence type="ECO:0000313" key="8">
    <source>
        <dbReference type="Proteomes" id="UP001152759"/>
    </source>
</evidence>
<name>A0A9P0F575_BEMTA</name>
<dbReference type="GO" id="GO:0032511">
    <property type="term" value="P:late endosome to vacuole transport via multivesicular body sorting pathway"/>
    <property type="evidence" value="ECO:0007669"/>
    <property type="project" value="TreeGrafter"/>
</dbReference>
<dbReference type="FunFam" id="1.10.287.1060:FF:000001">
    <property type="entry name" value="Charged multivesicular body protein 4b"/>
    <property type="match status" value="1"/>
</dbReference>